<evidence type="ECO:0008006" key="3">
    <source>
        <dbReference type="Google" id="ProtNLM"/>
    </source>
</evidence>
<organism evidence="1 2">
    <name type="scientific">Nonomuraea polychroma</name>
    <dbReference type="NCBI Taxonomy" id="46176"/>
    <lineage>
        <taxon>Bacteria</taxon>
        <taxon>Bacillati</taxon>
        <taxon>Actinomycetota</taxon>
        <taxon>Actinomycetes</taxon>
        <taxon>Streptosporangiales</taxon>
        <taxon>Streptosporangiaceae</taxon>
        <taxon>Nonomuraea</taxon>
    </lineage>
</organism>
<name>A0A438M080_9ACTN</name>
<gene>
    <name evidence="1" type="ORF">EDD27_1395</name>
</gene>
<accession>A0A438M080</accession>
<sequence length="453" mass="49503">MAWMDSLWDPEVRLLRYPAISLARSSHAWRTHGVRETSWYALGLLMRADTERAAEALASVLTHQYVAPGTPYDGTWRRSPQEPQPPADPVLWNDYDPNWREFVGCTLLLVLREYGETLPDDLVRRITGALALAAGNARERAVSPHYSNIALMSAHLMHEVGVRSGDPALAAAGESLGRQVFDIWRRTRTFAEFNSPTYYGVDLFALALWRGSSSPVLRELGDEMEVGLWTEIGRRYHPGLRNLAGPYDRSYGMDLSGYVSLLGQWIALADGLECAPLPAGDPSQAVHAHDLCFAPCFALLGAHPKAAGLLAPAPEKPRWVSTTVTESPRRIATSWLGPHHMIGAQDTGGAKTDADDQYHPVTVHWRGDDGAPHWLRVMPSAGVDATVTKDGVLEVTAAGDLEFESDCRADVGAGRWLLPGLSVTVSTGAAASPAPFRIRYPGPLHLTLEISPR</sequence>
<dbReference type="PANTHER" id="PTHR40616:SF1">
    <property type="entry name" value="LINALOOL DEHYDRATASE_ISOMERASE DOMAIN-CONTAINING PROTEIN"/>
    <property type="match status" value="1"/>
</dbReference>
<dbReference type="AlphaFoldDB" id="A0A438M080"/>
<evidence type="ECO:0000313" key="1">
    <source>
        <dbReference type="EMBL" id="RVX39061.1"/>
    </source>
</evidence>
<dbReference type="EMBL" id="SAUN01000001">
    <property type="protein sequence ID" value="RVX39061.1"/>
    <property type="molecule type" value="Genomic_DNA"/>
</dbReference>
<comment type="caution">
    <text evidence="1">The sequence shown here is derived from an EMBL/GenBank/DDBJ whole genome shotgun (WGS) entry which is preliminary data.</text>
</comment>
<evidence type="ECO:0000313" key="2">
    <source>
        <dbReference type="Proteomes" id="UP000284824"/>
    </source>
</evidence>
<reference evidence="1 2" key="1">
    <citation type="submission" date="2019-01" db="EMBL/GenBank/DDBJ databases">
        <title>Sequencing the genomes of 1000 actinobacteria strains.</title>
        <authorList>
            <person name="Klenk H.-P."/>
        </authorList>
    </citation>
    <scope>NUCLEOTIDE SEQUENCE [LARGE SCALE GENOMIC DNA]</scope>
    <source>
        <strain evidence="1 2">DSM 43925</strain>
    </source>
</reference>
<dbReference type="PANTHER" id="PTHR40616">
    <property type="entry name" value="LINALOOL DEHYDRATASE_ISOMERASE DOMAIN-CONTAINING PROTEIN"/>
    <property type="match status" value="1"/>
</dbReference>
<protein>
    <recommendedName>
        <fullName evidence="3">Heparinase II/III-like protein</fullName>
    </recommendedName>
</protein>
<dbReference type="Proteomes" id="UP000284824">
    <property type="component" value="Unassembled WGS sequence"/>
</dbReference>
<proteinExistence type="predicted"/>
<keyword evidence="2" id="KW-1185">Reference proteome</keyword>